<evidence type="ECO:0000259" key="7">
    <source>
        <dbReference type="PROSITE" id="PS50237"/>
    </source>
</evidence>
<organism evidence="8 9">
    <name type="scientific">Tritrichomonas musculus</name>
    <dbReference type="NCBI Taxonomy" id="1915356"/>
    <lineage>
        <taxon>Eukaryota</taxon>
        <taxon>Metamonada</taxon>
        <taxon>Parabasalia</taxon>
        <taxon>Tritrichomonadida</taxon>
        <taxon>Tritrichomonadidae</taxon>
        <taxon>Tritrichomonas</taxon>
    </lineage>
</organism>
<dbReference type="InterPro" id="IPR050409">
    <property type="entry name" value="E3_ubiq-protein_ligase"/>
</dbReference>
<evidence type="ECO:0000256" key="6">
    <source>
        <dbReference type="PROSITE-ProRule" id="PRU00104"/>
    </source>
</evidence>
<keyword evidence="4" id="KW-0808">Transferase</keyword>
<dbReference type="Pfam" id="PF00632">
    <property type="entry name" value="HECT"/>
    <property type="match status" value="1"/>
</dbReference>
<evidence type="ECO:0000256" key="5">
    <source>
        <dbReference type="ARBA" id="ARBA00022786"/>
    </source>
</evidence>
<proteinExistence type="predicted"/>
<evidence type="ECO:0000313" key="9">
    <source>
        <dbReference type="Proteomes" id="UP001470230"/>
    </source>
</evidence>
<dbReference type="CDD" id="cd00078">
    <property type="entry name" value="HECTc"/>
    <property type="match status" value="1"/>
</dbReference>
<dbReference type="EC" id="2.3.2.26" evidence="3"/>
<evidence type="ECO:0000256" key="4">
    <source>
        <dbReference type="ARBA" id="ARBA00022679"/>
    </source>
</evidence>
<dbReference type="PROSITE" id="PS50237">
    <property type="entry name" value="HECT"/>
    <property type="match status" value="1"/>
</dbReference>
<feature type="domain" description="HECT" evidence="7">
    <location>
        <begin position="1318"/>
        <end position="1649"/>
    </location>
</feature>
<dbReference type="PANTHER" id="PTHR11254:SF440">
    <property type="entry name" value="E3 UBIQUITIN-PROTEIN LIGASE NEDD-4"/>
    <property type="match status" value="1"/>
</dbReference>
<evidence type="ECO:0000256" key="2">
    <source>
        <dbReference type="ARBA" id="ARBA00004906"/>
    </source>
</evidence>
<dbReference type="EMBL" id="JAPFFF010000057">
    <property type="protein sequence ID" value="KAK8838108.1"/>
    <property type="molecule type" value="Genomic_DNA"/>
</dbReference>
<reference evidence="8 9" key="1">
    <citation type="submission" date="2024-04" db="EMBL/GenBank/DDBJ databases">
        <title>Tritrichomonas musculus Genome.</title>
        <authorList>
            <person name="Alves-Ferreira E."/>
            <person name="Grigg M."/>
            <person name="Lorenzi H."/>
            <person name="Galac M."/>
        </authorList>
    </citation>
    <scope>NUCLEOTIDE SEQUENCE [LARGE SCALE GENOMIC DNA]</scope>
    <source>
        <strain evidence="8 9">EAF2021</strain>
    </source>
</reference>
<protein>
    <recommendedName>
        <fullName evidence="3">HECT-type E3 ubiquitin transferase</fullName>
        <ecNumber evidence="3">2.3.2.26</ecNumber>
    </recommendedName>
</protein>
<comment type="caution">
    <text evidence="8">The sequence shown here is derived from an EMBL/GenBank/DDBJ whole genome shotgun (WGS) entry which is preliminary data.</text>
</comment>
<evidence type="ECO:0000313" key="8">
    <source>
        <dbReference type="EMBL" id="KAK8838108.1"/>
    </source>
</evidence>
<dbReference type="SMART" id="SM00119">
    <property type="entry name" value="HECTc"/>
    <property type="match status" value="1"/>
</dbReference>
<name>A0ABR2GW01_9EUKA</name>
<gene>
    <name evidence="8" type="ORF">M9Y10_036060</name>
</gene>
<dbReference type="Gene3D" id="3.30.2160.10">
    <property type="entry name" value="Hect, E3 ligase catalytic domain"/>
    <property type="match status" value="1"/>
</dbReference>
<dbReference type="PANTHER" id="PTHR11254">
    <property type="entry name" value="HECT DOMAIN UBIQUITIN-PROTEIN LIGASE"/>
    <property type="match status" value="1"/>
</dbReference>
<dbReference type="Gene3D" id="3.90.1750.10">
    <property type="entry name" value="Hect, E3 ligase catalytic domains"/>
    <property type="match status" value="1"/>
</dbReference>
<dbReference type="InterPro" id="IPR000569">
    <property type="entry name" value="HECT_dom"/>
</dbReference>
<comment type="catalytic activity">
    <reaction evidence="1">
        <text>S-ubiquitinyl-[E2 ubiquitin-conjugating enzyme]-L-cysteine + [acceptor protein]-L-lysine = [E2 ubiquitin-conjugating enzyme]-L-cysteine + N(6)-ubiquitinyl-[acceptor protein]-L-lysine.</text>
        <dbReference type="EC" id="2.3.2.26"/>
    </reaction>
</comment>
<keyword evidence="9" id="KW-1185">Reference proteome</keyword>
<keyword evidence="5 6" id="KW-0833">Ubl conjugation pathway</keyword>
<feature type="active site" description="Glycyl thioester intermediate" evidence="6">
    <location>
        <position position="1617"/>
    </location>
</feature>
<comment type="pathway">
    <text evidence="2">Protein modification; protein ubiquitination.</text>
</comment>
<evidence type="ECO:0000256" key="3">
    <source>
        <dbReference type="ARBA" id="ARBA00012485"/>
    </source>
</evidence>
<sequence>MNESLLLKSSVIFEGADLIDCIRQTCIGLKNSSSNGEIKLFLKESIKYLKNDLPFNTANELFSAILSCFMHNPNDLSLFSSHFLKRATINSNFLIVTSMILSELIHVDPQPPLPDYQSFVNDALSQILPQIQQNEENDLILFDHKISPLFKNSLIVNLLLSCTLTEEIFLLFFPYLFTHSLLSINQKYDMILQDISKEGTIHITSQTKTSDQEIYEFIKNQGNQSISSLSRPAISLIESVVIFIKCQEKKKIKGLKKETVLQFLAVLIIIIKNYKIQEKVTFSTNGLLNLFNEGVRYLNCNNNPLLIESIDLIVSNYFYINGTLSIPINTLFDIFGTILSEISYDHYFGSKAVLFQAIFDLTEKVKYYNFRVGITEFFKEKGNLIIQIFLKNLNLINSDYNFKIKKLDLKLFDQSSIFNEFAHYQNPSLIIYFLYYSCTNVSIDELKKIMPEIEEYLILKIREREWEAVLTISLFLKKYNFDSIVTPLTNVNAIPDYIKDQLVCYYVDESYDLNSFLRSILGDPQPETKENVFQHLFDKLVCDKKILKSYLTLLFTKYDENNMYPLGSFFHLFRKEYKKYKDVLIEVVNKMFDYHYEEALLIFKIDFVMDNFLSTPVTDILVSKLYEEISNKKKSFQAFYFLMNLANSFPLIFASNPLKVFTTVYPAISHLSLIFEKKEDEEHLPFIKVGYSALLFLVASLQAPLTIETYYEWLFKNIYDFNDIQVLCSFMILNILNDDNRLKNISQAYVIKYNFLSNISKLLDRNVQEGYFASCYKDNIYKYLTDTYECYLNFTFYIKGQTDEFMNKEHPICFAYNNVFNNYVCVNFDKIVIDANTSQLDQFMKNAKTQKEFWLTYDFVTNRGTTIFANSEDYSQIIDKLDIKHSCPNYIERPIVKTPITLHMARYLTVQKFWVYKNILLHGNVPLTNEMFKYFSDVVKHLNKLRKYADEHPDEEDEIDSSSFSLTDYFLPQYCQDSLIKSLINDIFLPSLNSKCVSSLCGLFHAYASNNVALLSILSIISQCFSDIYDKCIGYAPPSLLKVMYDLIVILTKMSDIKGFKENFFETCGNNLINIVLSPELRCDPILLWNVSKFFKNFSSLPIRVTQIIGFMIISSNEKNLTAAISLCSKFSYEELQDLNQLILSIFDKELKNEKRQSIIMVFINYSPSILEKRKSQMYSILKGLLKKFQVQKNEKIIDLMALIMNKLAPERKDFNDMVFSDGKLTEIPPHIKQKNPSFWNLFEKYMDSILSLMNDDPFYLNKFTFLLGYPELISFKMRSLLFRKTMKEMIDAEDFLQIHVDTEDILNSSYRCLIDEIKPNLLKKLYVIFNDSKSTIDFGGPTREWMSKLAKEIFNAKYGLFDCSKNMTYQPSSASYVQPESLEHFRFAGIFVARALIEGQCIDAHLTPSFIKQVLHQKLVLKDLEDVDEQLFNSLTWLLENDVENLDMYFEIDSEEFGVHNTIPLKENGSEIKVTNENKNEFVELNFQYVLRTKIKDQIDAFREGFEYLINNEKIRCFTPKEFDLLVCGVTDFDVNDFIENTVFEYPYSAESPVIKMFFKVLKSWDNEKLSKLLNFMTGSSRIPANGFKEFVEITGFPLKIAAGGDENCLPQTHTCFNTMDLPSYTNEEDLRNKLLLAIQECNTFGLI</sequence>
<evidence type="ECO:0000256" key="1">
    <source>
        <dbReference type="ARBA" id="ARBA00000885"/>
    </source>
</evidence>
<dbReference type="InterPro" id="IPR035983">
    <property type="entry name" value="Hect_E3_ubiquitin_ligase"/>
</dbReference>
<dbReference type="Gene3D" id="3.30.2410.10">
    <property type="entry name" value="Hect, E3 ligase catalytic domain"/>
    <property type="match status" value="1"/>
</dbReference>
<dbReference type="SUPFAM" id="SSF56204">
    <property type="entry name" value="Hect, E3 ligase catalytic domain"/>
    <property type="match status" value="1"/>
</dbReference>
<dbReference type="Proteomes" id="UP001470230">
    <property type="component" value="Unassembled WGS sequence"/>
</dbReference>
<accession>A0ABR2GW01</accession>